<evidence type="ECO:0000313" key="2">
    <source>
        <dbReference type="Proteomes" id="UP000199451"/>
    </source>
</evidence>
<dbReference type="EMBL" id="FNHL01000001">
    <property type="protein sequence ID" value="SDL89335.1"/>
    <property type="molecule type" value="Genomic_DNA"/>
</dbReference>
<organism evidence="1 2">
    <name type="scientific">Halogranum gelatinilyticum</name>
    <dbReference type="NCBI Taxonomy" id="660521"/>
    <lineage>
        <taxon>Archaea</taxon>
        <taxon>Methanobacteriati</taxon>
        <taxon>Methanobacteriota</taxon>
        <taxon>Stenosarchaea group</taxon>
        <taxon>Halobacteria</taxon>
        <taxon>Halobacteriales</taxon>
        <taxon>Haloferacaceae</taxon>
    </lineage>
</organism>
<dbReference type="RefSeq" id="WP_089692990.1">
    <property type="nucleotide sequence ID" value="NZ_FNHL01000001.1"/>
</dbReference>
<dbReference type="Pfam" id="PF08905">
    <property type="entry name" value="DUF1850"/>
    <property type="match status" value="1"/>
</dbReference>
<dbReference type="Proteomes" id="UP000199451">
    <property type="component" value="Unassembled WGS sequence"/>
</dbReference>
<accession>A0A1G9NTL3</accession>
<dbReference type="InterPro" id="IPR015001">
    <property type="entry name" value="DUF1850"/>
</dbReference>
<keyword evidence="2" id="KW-1185">Reference proteome</keyword>
<dbReference type="InterPro" id="IPR014451">
    <property type="entry name" value="UCP008455"/>
</dbReference>
<name>A0A1G9NTL3_9EURY</name>
<proteinExistence type="predicted"/>
<dbReference type="STRING" id="660521.SAMN04487949_0087"/>
<evidence type="ECO:0000313" key="1">
    <source>
        <dbReference type="EMBL" id="SDL89335.1"/>
    </source>
</evidence>
<evidence type="ECO:0008006" key="3">
    <source>
        <dbReference type="Google" id="ProtNLM"/>
    </source>
</evidence>
<dbReference type="PIRSF" id="PIRSF008455">
    <property type="entry name" value="UCP008455"/>
    <property type="match status" value="1"/>
</dbReference>
<sequence length="167" mass="18015">MTDSKPVRLAAGLLALLVVVSGVAAAVPGGQALVVEDAETGETLLTVPVEEETVVALEYTHSVEKTPVLDVYAVRDDELVMTRMEFESFGWGLPARANVTNENGTFVFDPEGSFSELYVTPGTVADHRLHVGDRTYDLVTVAGGEHSVRLHVVQRSLLRTGIERLTP</sequence>
<protein>
    <recommendedName>
        <fullName evidence="3">DUF1850 domain-containing protein</fullName>
    </recommendedName>
</protein>
<reference evidence="2" key="1">
    <citation type="submission" date="2016-10" db="EMBL/GenBank/DDBJ databases">
        <authorList>
            <person name="Varghese N."/>
            <person name="Submissions S."/>
        </authorList>
    </citation>
    <scope>NUCLEOTIDE SEQUENCE [LARGE SCALE GENOMIC DNA]</scope>
    <source>
        <strain evidence="2">CGMCC 1.10119</strain>
    </source>
</reference>
<dbReference type="AlphaFoldDB" id="A0A1G9NTL3"/>
<gene>
    <name evidence="1" type="ORF">SAMN04487949_0087</name>
</gene>
<dbReference type="OrthoDB" id="212141at2157"/>